<dbReference type="GO" id="GO:0005829">
    <property type="term" value="C:cytosol"/>
    <property type="evidence" value="ECO:0007669"/>
    <property type="project" value="TreeGrafter"/>
</dbReference>
<dbReference type="PANTHER" id="PTHR46797">
    <property type="entry name" value="HTH-TYPE TRANSCRIPTIONAL REGULATOR"/>
    <property type="match status" value="1"/>
</dbReference>
<feature type="domain" description="HTH cro/C1-type" evidence="2">
    <location>
        <begin position="10"/>
        <end position="66"/>
    </location>
</feature>
<dbReference type="InterPro" id="IPR010982">
    <property type="entry name" value="Lambda_DNA-bd_dom_sf"/>
</dbReference>
<dbReference type="SUPFAM" id="SSF47413">
    <property type="entry name" value="lambda repressor-like DNA-binding domains"/>
    <property type="match status" value="1"/>
</dbReference>
<organism evidence="3">
    <name type="scientific">Leptolyngbya sp. NK1-12</name>
    <dbReference type="NCBI Taxonomy" id="2547451"/>
    <lineage>
        <taxon>Bacteria</taxon>
        <taxon>Bacillati</taxon>
        <taxon>Cyanobacteriota</taxon>
        <taxon>Cyanophyceae</taxon>
        <taxon>Leptolyngbyales</taxon>
        <taxon>Leptolyngbyaceae</taxon>
        <taxon>Leptolyngbya group</taxon>
        <taxon>Leptolyngbya</taxon>
    </lineage>
</organism>
<evidence type="ECO:0000256" key="1">
    <source>
        <dbReference type="ARBA" id="ARBA00023125"/>
    </source>
</evidence>
<protein>
    <submittedName>
        <fullName evidence="3">Helix-turn-helix transcriptional regulator</fullName>
    </submittedName>
</protein>
<dbReference type="AlphaFoldDB" id="A0AA97AHG9"/>
<dbReference type="GO" id="GO:0003677">
    <property type="term" value="F:DNA binding"/>
    <property type="evidence" value="ECO:0007669"/>
    <property type="project" value="UniProtKB-KW"/>
</dbReference>
<name>A0AA97AHG9_9CYAN</name>
<dbReference type="Pfam" id="PF01381">
    <property type="entry name" value="HTH_3"/>
    <property type="match status" value="1"/>
</dbReference>
<dbReference type="Gene3D" id="1.10.260.40">
    <property type="entry name" value="lambda repressor-like DNA-binding domains"/>
    <property type="match status" value="1"/>
</dbReference>
<dbReference type="CDD" id="cd00093">
    <property type="entry name" value="HTH_XRE"/>
    <property type="match status" value="1"/>
</dbReference>
<proteinExistence type="predicted"/>
<gene>
    <name evidence="3" type="ORF">HJG54_07645</name>
</gene>
<dbReference type="RefSeq" id="WP_316434269.1">
    <property type="nucleotide sequence ID" value="NZ_CP053586.1"/>
</dbReference>
<dbReference type="PANTHER" id="PTHR46797:SF1">
    <property type="entry name" value="METHYLPHOSPHONATE SYNTHASE"/>
    <property type="match status" value="1"/>
</dbReference>
<sequence>MATGDEKITLAKLRQRAGMTQRQLADKLGVTVGTVSDWERNVKEPRPSFLQVKILIETLNCTLDELVEATSHWHKN</sequence>
<keyword evidence="1" id="KW-0238">DNA-binding</keyword>
<reference evidence="3" key="1">
    <citation type="submission" date="2020-05" db="EMBL/GenBank/DDBJ databases">
        <authorList>
            <person name="Zhu T."/>
            <person name="Keshari N."/>
            <person name="Lu X."/>
        </authorList>
    </citation>
    <scope>NUCLEOTIDE SEQUENCE</scope>
    <source>
        <strain evidence="3">NK1-12</strain>
    </source>
</reference>
<dbReference type="PROSITE" id="PS50943">
    <property type="entry name" value="HTH_CROC1"/>
    <property type="match status" value="1"/>
</dbReference>
<accession>A0AA97AHG9</accession>
<dbReference type="InterPro" id="IPR050807">
    <property type="entry name" value="TransReg_Diox_bact_type"/>
</dbReference>
<evidence type="ECO:0000313" key="3">
    <source>
        <dbReference type="EMBL" id="WNZ22741.1"/>
    </source>
</evidence>
<dbReference type="GO" id="GO:0003700">
    <property type="term" value="F:DNA-binding transcription factor activity"/>
    <property type="evidence" value="ECO:0007669"/>
    <property type="project" value="TreeGrafter"/>
</dbReference>
<dbReference type="EMBL" id="CP053586">
    <property type="protein sequence ID" value="WNZ22741.1"/>
    <property type="molecule type" value="Genomic_DNA"/>
</dbReference>
<evidence type="ECO:0000259" key="2">
    <source>
        <dbReference type="PROSITE" id="PS50943"/>
    </source>
</evidence>
<dbReference type="SMART" id="SM00530">
    <property type="entry name" value="HTH_XRE"/>
    <property type="match status" value="1"/>
</dbReference>
<dbReference type="InterPro" id="IPR001387">
    <property type="entry name" value="Cro/C1-type_HTH"/>
</dbReference>